<sequence length="329" mass="35639">MTVYEAVVDSSDANISHTLIVEEVGSDKTVLDVGCATGYLAEALGRNGCTVSGIEYSTEAAEAARAHLDQLVVADLNAVTLADAFSGRSFDTVVFGDVLEHLLDPAAALRSAASLLAPGGKVVVSIPNVAHGSVRLALLAGRWNYADRGLLDATHIRFFTYETLQDLLWDSGYVLESARSTVVDALATEIHIPSGVLSPEVVDWVRSRPYADAYQFVVTARLRTPEDTRPDVQVRPAATLPAVDDEYTQKAAVIRADRHSLLTMKDHIIGLEAENAASRARVPALERKIRKLNAELGKVAEDRATIYRSSTWRIGRAALAPVRIIRRGR</sequence>
<name>A0AAF0Z5T0_9MICO</name>
<keyword evidence="2" id="KW-0808">Transferase</keyword>
<dbReference type="KEGG" id="sbil:SANBI_000861"/>
<dbReference type="SUPFAM" id="SSF53335">
    <property type="entry name" value="S-adenosyl-L-methionine-dependent methyltransferases"/>
    <property type="match status" value="1"/>
</dbReference>
<feature type="coiled-coil region" evidence="1">
    <location>
        <begin position="275"/>
        <end position="302"/>
    </location>
</feature>
<dbReference type="EMBL" id="CP138359">
    <property type="protein sequence ID" value="WPF83205.1"/>
    <property type="molecule type" value="Genomic_DNA"/>
</dbReference>
<dbReference type="RefSeq" id="WP_319159276.1">
    <property type="nucleotide sequence ID" value="NZ_CP138359.1"/>
</dbReference>
<dbReference type="InterPro" id="IPR029063">
    <property type="entry name" value="SAM-dependent_MTases_sf"/>
</dbReference>
<dbReference type="GO" id="GO:0008168">
    <property type="term" value="F:methyltransferase activity"/>
    <property type="evidence" value="ECO:0007669"/>
    <property type="project" value="UniProtKB-KW"/>
</dbReference>
<dbReference type="CDD" id="cd02440">
    <property type="entry name" value="AdoMet_MTases"/>
    <property type="match status" value="1"/>
</dbReference>
<dbReference type="AlphaFoldDB" id="A0AAF0Z5T0"/>
<evidence type="ECO:0000313" key="2">
    <source>
        <dbReference type="EMBL" id="WPF83205.1"/>
    </source>
</evidence>
<dbReference type="PANTHER" id="PTHR43861">
    <property type="entry name" value="TRANS-ACONITATE 2-METHYLTRANSFERASE-RELATED"/>
    <property type="match status" value="1"/>
</dbReference>
<reference evidence="3" key="1">
    <citation type="submission" date="2023-11" db="EMBL/GenBank/DDBJ databases">
        <authorList>
            <person name="Helweg L.P."/>
            <person name="Kiel A."/>
            <person name="Hitz F."/>
            <person name="Ruckert-Reed C."/>
            <person name="Busche T."/>
            <person name="Kaltschmidt B."/>
            <person name="Kaltschmidt C."/>
        </authorList>
    </citation>
    <scope>NUCLEOTIDE SEQUENCE [LARGE SCALE GENOMIC DNA]</scope>
    <source>
        <strain evidence="3">4.1</strain>
    </source>
</reference>
<evidence type="ECO:0000256" key="1">
    <source>
        <dbReference type="SAM" id="Coils"/>
    </source>
</evidence>
<accession>A0AAF0Z5T0</accession>
<dbReference type="Gene3D" id="3.40.50.150">
    <property type="entry name" value="Vaccinia Virus protein VP39"/>
    <property type="match status" value="1"/>
</dbReference>
<dbReference type="Proteomes" id="UP001304340">
    <property type="component" value="Chromosome"/>
</dbReference>
<dbReference type="Pfam" id="PF13489">
    <property type="entry name" value="Methyltransf_23"/>
    <property type="match status" value="1"/>
</dbReference>
<organism evidence="2 3">
    <name type="scientific">Sanguibacter biliveldensis</name>
    <dbReference type="NCBI Taxonomy" id="3030830"/>
    <lineage>
        <taxon>Bacteria</taxon>
        <taxon>Bacillati</taxon>
        <taxon>Actinomycetota</taxon>
        <taxon>Actinomycetes</taxon>
        <taxon>Micrococcales</taxon>
        <taxon>Sanguibacteraceae</taxon>
        <taxon>Sanguibacter</taxon>
    </lineage>
</organism>
<proteinExistence type="predicted"/>
<dbReference type="GO" id="GO:0032259">
    <property type="term" value="P:methylation"/>
    <property type="evidence" value="ECO:0007669"/>
    <property type="project" value="UniProtKB-KW"/>
</dbReference>
<protein>
    <submittedName>
        <fullName evidence="2">Class I SAM-dependent methyltransferase</fullName>
    </submittedName>
</protein>
<evidence type="ECO:0000313" key="3">
    <source>
        <dbReference type="Proteomes" id="UP001304340"/>
    </source>
</evidence>
<keyword evidence="2" id="KW-0489">Methyltransferase</keyword>
<gene>
    <name evidence="2" type="ORF">SANBI_000861</name>
</gene>
<keyword evidence="1" id="KW-0175">Coiled coil</keyword>
<keyword evidence="3" id="KW-1185">Reference proteome</keyword>